<dbReference type="CDD" id="cd16917">
    <property type="entry name" value="HATPase_UhpB-NarQ-NarX-like"/>
    <property type="match status" value="1"/>
</dbReference>
<gene>
    <name evidence="8" type="ORF">J2S37_000780</name>
</gene>
<evidence type="ECO:0000313" key="8">
    <source>
        <dbReference type="EMBL" id="MDR7354242.1"/>
    </source>
</evidence>
<feature type="transmembrane region" description="Helical" evidence="5">
    <location>
        <begin position="109"/>
        <end position="133"/>
    </location>
</feature>
<feature type="domain" description="Histidine kinase/HSP90-like ATPase" evidence="6">
    <location>
        <begin position="342"/>
        <end position="426"/>
    </location>
</feature>
<feature type="coiled-coil region" evidence="4">
    <location>
        <begin position="203"/>
        <end position="230"/>
    </location>
</feature>
<organism evidence="8 9">
    <name type="scientific">Corynebacterium felinum</name>
    <dbReference type="NCBI Taxonomy" id="131318"/>
    <lineage>
        <taxon>Bacteria</taxon>
        <taxon>Bacillati</taxon>
        <taxon>Actinomycetota</taxon>
        <taxon>Actinomycetes</taxon>
        <taxon>Mycobacteriales</taxon>
        <taxon>Corynebacteriaceae</taxon>
        <taxon>Corynebacterium</taxon>
    </lineage>
</organism>
<dbReference type="InterPro" id="IPR011712">
    <property type="entry name" value="Sig_transdc_His_kin_sub3_dim/P"/>
</dbReference>
<feature type="transmembrane region" description="Helical" evidence="5">
    <location>
        <begin position="145"/>
        <end position="165"/>
    </location>
</feature>
<dbReference type="Pfam" id="PF07730">
    <property type="entry name" value="HisKA_3"/>
    <property type="match status" value="1"/>
</dbReference>
<reference evidence="8 9" key="1">
    <citation type="submission" date="2023-07" db="EMBL/GenBank/DDBJ databases">
        <title>Sequencing the genomes of 1000 actinobacteria strains.</title>
        <authorList>
            <person name="Klenk H.-P."/>
        </authorList>
    </citation>
    <scope>NUCLEOTIDE SEQUENCE [LARGE SCALE GENOMIC DNA]</scope>
    <source>
        <strain evidence="8 9">DSM 44508</strain>
    </source>
</reference>
<keyword evidence="5" id="KW-0472">Membrane</keyword>
<evidence type="ECO:0000256" key="5">
    <source>
        <dbReference type="SAM" id="Phobius"/>
    </source>
</evidence>
<feature type="transmembrane region" description="Helical" evidence="5">
    <location>
        <begin position="171"/>
        <end position="193"/>
    </location>
</feature>
<dbReference type="InterPro" id="IPR017205">
    <property type="entry name" value="Sig_transdc_His_kinase_ChrS"/>
</dbReference>
<evidence type="ECO:0000259" key="7">
    <source>
        <dbReference type="Pfam" id="PF07730"/>
    </source>
</evidence>
<dbReference type="Gene3D" id="3.30.565.10">
    <property type="entry name" value="Histidine kinase-like ATPase, C-terminal domain"/>
    <property type="match status" value="1"/>
</dbReference>
<evidence type="ECO:0000256" key="3">
    <source>
        <dbReference type="ARBA" id="ARBA00023012"/>
    </source>
</evidence>
<evidence type="ECO:0000256" key="1">
    <source>
        <dbReference type="ARBA" id="ARBA00022679"/>
    </source>
</evidence>
<dbReference type="InterPro" id="IPR036890">
    <property type="entry name" value="HATPase_C_sf"/>
</dbReference>
<evidence type="ECO:0000259" key="6">
    <source>
        <dbReference type="Pfam" id="PF02518"/>
    </source>
</evidence>
<accession>A0ABU2B6K0</accession>
<dbReference type="Proteomes" id="UP001183619">
    <property type="component" value="Unassembled WGS sequence"/>
</dbReference>
<dbReference type="PANTHER" id="PTHR24421">
    <property type="entry name" value="NITRATE/NITRITE SENSOR PROTEIN NARX-RELATED"/>
    <property type="match status" value="1"/>
</dbReference>
<dbReference type="PANTHER" id="PTHR24421:SF55">
    <property type="entry name" value="SENSOR HISTIDINE KINASE YDFH"/>
    <property type="match status" value="1"/>
</dbReference>
<dbReference type="RefSeq" id="WP_277103307.1">
    <property type="nucleotide sequence ID" value="NZ_BAAAJS010000028.1"/>
</dbReference>
<feature type="transmembrane region" description="Helical" evidence="5">
    <location>
        <begin position="20"/>
        <end position="49"/>
    </location>
</feature>
<dbReference type="SUPFAM" id="SSF55874">
    <property type="entry name" value="ATPase domain of HSP90 chaperone/DNA topoisomerase II/histidine kinase"/>
    <property type="match status" value="1"/>
</dbReference>
<dbReference type="InterPro" id="IPR050482">
    <property type="entry name" value="Sensor_HK_TwoCompSys"/>
</dbReference>
<dbReference type="EMBL" id="JAVDYF010000001">
    <property type="protein sequence ID" value="MDR7354242.1"/>
    <property type="molecule type" value="Genomic_DNA"/>
</dbReference>
<dbReference type="InterPro" id="IPR003594">
    <property type="entry name" value="HATPase_dom"/>
</dbReference>
<dbReference type="Pfam" id="PF02518">
    <property type="entry name" value="HATPase_c"/>
    <property type="match status" value="1"/>
</dbReference>
<evidence type="ECO:0000313" key="9">
    <source>
        <dbReference type="Proteomes" id="UP001183619"/>
    </source>
</evidence>
<sequence length="438" mass="47405">MTPRPNAHSTTSPPADTGSGLHHILVMLRVSLHVTFAFLLSVALIQALAAREFSFTQPGTLGIVVFTALLAGIYLVGTTWENRSLASQAKLGSQLSSTTSSAPRRLTTVWLAAVSIVWVALVALSPSFVWLLFPLAFLYLHILPLGVSIFAVIFGWGVAGILPALTHPESWSLAHVIGPGIGSVFATAVYFLYRALGREIDHHAQIAQQLRAAQAELAESEHQAGRLEERERLSREIHDTVAQGLSSIVLLARAAQAQLSSGTTDAVAEQLKVIARQGQASLSEARRFVRDLASPDLGDPLPRALERIIDRAQERDTALGIARTFTLEVTGDANLVPEPVSRAIVRTVQEAISNIHKHSNATKAVITVSIWEDEVLIDVMDNGTLDTDTHNPNFGFGLSGMRQRIVDLNGTFAIEFGVHDHTSVSINCKIPLTSRRDD</sequence>
<keyword evidence="1" id="KW-0808">Transferase</keyword>
<keyword evidence="5" id="KW-1133">Transmembrane helix</keyword>
<keyword evidence="9" id="KW-1185">Reference proteome</keyword>
<name>A0ABU2B6K0_9CORY</name>
<keyword evidence="2 8" id="KW-0418">Kinase</keyword>
<evidence type="ECO:0000256" key="4">
    <source>
        <dbReference type="SAM" id="Coils"/>
    </source>
</evidence>
<keyword evidence="5" id="KW-0812">Transmembrane</keyword>
<dbReference type="Gene3D" id="1.20.5.1930">
    <property type="match status" value="1"/>
</dbReference>
<dbReference type="PIRSF" id="PIRSF037434">
    <property type="entry name" value="STHK_ChrS"/>
    <property type="match status" value="1"/>
</dbReference>
<dbReference type="GO" id="GO:0016301">
    <property type="term" value="F:kinase activity"/>
    <property type="evidence" value="ECO:0007669"/>
    <property type="project" value="UniProtKB-KW"/>
</dbReference>
<keyword evidence="4" id="KW-0175">Coiled coil</keyword>
<comment type="caution">
    <text evidence="8">The sequence shown here is derived from an EMBL/GenBank/DDBJ whole genome shotgun (WGS) entry which is preliminary data.</text>
</comment>
<protein>
    <submittedName>
        <fullName evidence="8">Signal transduction histidine kinase</fullName>
    </submittedName>
</protein>
<feature type="domain" description="Signal transduction histidine kinase subgroup 3 dimerisation and phosphoacceptor" evidence="7">
    <location>
        <begin position="229"/>
        <end position="296"/>
    </location>
</feature>
<keyword evidence="3" id="KW-0902">Two-component regulatory system</keyword>
<feature type="transmembrane region" description="Helical" evidence="5">
    <location>
        <begin position="61"/>
        <end position="80"/>
    </location>
</feature>
<proteinExistence type="predicted"/>
<evidence type="ECO:0000256" key="2">
    <source>
        <dbReference type="ARBA" id="ARBA00022777"/>
    </source>
</evidence>